<dbReference type="AlphaFoldDB" id="A0AAN9S221"/>
<dbReference type="Proteomes" id="UP001386955">
    <property type="component" value="Unassembled WGS sequence"/>
</dbReference>
<proteinExistence type="predicted"/>
<comment type="caution">
    <text evidence="1">The sequence shown here is derived from an EMBL/GenBank/DDBJ whole genome shotgun (WGS) entry which is preliminary data.</text>
</comment>
<organism evidence="1 2">
    <name type="scientific">Psophocarpus tetragonolobus</name>
    <name type="common">Winged bean</name>
    <name type="synonym">Dolichos tetragonolobus</name>
    <dbReference type="NCBI Taxonomy" id="3891"/>
    <lineage>
        <taxon>Eukaryota</taxon>
        <taxon>Viridiplantae</taxon>
        <taxon>Streptophyta</taxon>
        <taxon>Embryophyta</taxon>
        <taxon>Tracheophyta</taxon>
        <taxon>Spermatophyta</taxon>
        <taxon>Magnoliopsida</taxon>
        <taxon>eudicotyledons</taxon>
        <taxon>Gunneridae</taxon>
        <taxon>Pentapetalae</taxon>
        <taxon>rosids</taxon>
        <taxon>fabids</taxon>
        <taxon>Fabales</taxon>
        <taxon>Fabaceae</taxon>
        <taxon>Papilionoideae</taxon>
        <taxon>50 kb inversion clade</taxon>
        <taxon>NPAAA clade</taxon>
        <taxon>indigoferoid/millettioid clade</taxon>
        <taxon>Phaseoleae</taxon>
        <taxon>Psophocarpus</taxon>
    </lineage>
</organism>
<protein>
    <submittedName>
        <fullName evidence="1">Uncharacterized protein</fullName>
    </submittedName>
</protein>
<accession>A0AAN9S221</accession>
<keyword evidence="2" id="KW-1185">Reference proteome</keyword>
<evidence type="ECO:0000313" key="1">
    <source>
        <dbReference type="EMBL" id="KAK7387904.1"/>
    </source>
</evidence>
<evidence type="ECO:0000313" key="2">
    <source>
        <dbReference type="Proteomes" id="UP001386955"/>
    </source>
</evidence>
<gene>
    <name evidence="1" type="ORF">VNO78_22702</name>
</gene>
<sequence length="235" mass="26561">MFGSTVISLLSPVSLFDQSKCNEASPLVAFMHEHMEEILGRKSLKTCRLDVSNEYKNDGANKCEDDKLDHTTNFAEIGNDENSNNGREDDIHLSTDFEFYFHRKNIISNELLLVTLLPRKPPEVVVSWSENMLKRNLLDQKTCGIVVDSSRCPKDHLRNDGGHLGDMNGVLVGGHDAITGGANAEGLRMDATEHAEHDTRHLAEAVVWRTQDHRQIYRLDLAWLLELHLSLKTFL</sequence>
<dbReference type="EMBL" id="JAYMYS010000006">
    <property type="protein sequence ID" value="KAK7387904.1"/>
    <property type="molecule type" value="Genomic_DNA"/>
</dbReference>
<name>A0AAN9S221_PSOTE</name>
<reference evidence="1 2" key="1">
    <citation type="submission" date="2024-01" db="EMBL/GenBank/DDBJ databases">
        <title>The genomes of 5 underutilized Papilionoideae crops provide insights into root nodulation and disease resistanc.</title>
        <authorList>
            <person name="Jiang F."/>
        </authorList>
    </citation>
    <scope>NUCLEOTIDE SEQUENCE [LARGE SCALE GENOMIC DNA]</scope>
    <source>
        <strain evidence="1">DUOXIRENSHENG_FW03</strain>
        <tissue evidence="1">Leaves</tissue>
    </source>
</reference>